<dbReference type="AlphaFoldDB" id="A0A699ZZY1"/>
<dbReference type="Proteomes" id="UP000485058">
    <property type="component" value="Unassembled WGS sequence"/>
</dbReference>
<comment type="caution">
    <text evidence="1">The sequence shown here is derived from an EMBL/GenBank/DDBJ whole genome shotgun (WGS) entry which is preliminary data.</text>
</comment>
<evidence type="ECO:0000313" key="2">
    <source>
        <dbReference type="Proteomes" id="UP000485058"/>
    </source>
</evidence>
<dbReference type="EMBL" id="BLLF01002565">
    <property type="protein sequence ID" value="GFH24546.1"/>
    <property type="molecule type" value="Genomic_DNA"/>
</dbReference>
<gene>
    <name evidence="1" type="ORF">HaLaN_22363</name>
</gene>
<evidence type="ECO:0000313" key="1">
    <source>
        <dbReference type="EMBL" id="GFH24546.1"/>
    </source>
</evidence>
<reference evidence="1 2" key="1">
    <citation type="submission" date="2020-02" db="EMBL/GenBank/DDBJ databases">
        <title>Draft genome sequence of Haematococcus lacustris strain NIES-144.</title>
        <authorList>
            <person name="Morimoto D."/>
            <person name="Nakagawa S."/>
            <person name="Yoshida T."/>
            <person name="Sawayama S."/>
        </authorList>
    </citation>
    <scope>NUCLEOTIDE SEQUENCE [LARGE SCALE GENOMIC DNA]</scope>
    <source>
        <strain evidence="1 2">NIES-144</strain>
    </source>
</reference>
<dbReference type="SUPFAM" id="SSF48403">
    <property type="entry name" value="Ankyrin repeat"/>
    <property type="match status" value="1"/>
</dbReference>
<organism evidence="1 2">
    <name type="scientific">Haematococcus lacustris</name>
    <name type="common">Green alga</name>
    <name type="synonym">Haematococcus pluvialis</name>
    <dbReference type="NCBI Taxonomy" id="44745"/>
    <lineage>
        <taxon>Eukaryota</taxon>
        <taxon>Viridiplantae</taxon>
        <taxon>Chlorophyta</taxon>
        <taxon>core chlorophytes</taxon>
        <taxon>Chlorophyceae</taxon>
        <taxon>CS clade</taxon>
        <taxon>Chlamydomonadales</taxon>
        <taxon>Haematococcaceae</taxon>
        <taxon>Haematococcus</taxon>
    </lineage>
</organism>
<feature type="non-terminal residue" evidence="1">
    <location>
        <position position="1"/>
    </location>
</feature>
<dbReference type="InterPro" id="IPR036770">
    <property type="entry name" value="Ankyrin_rpt-contain_sf"/>
</dbReference>
<proteinExistence type="predicted"/>
<protein>
    <recommendedName>
        <fullName evidence="3">ANK_REP_REGION domain-containing protein</fullName>
    </recommendedName>
</protein>
<keyword evidence="2" id="KW-1185">Reference proteome</keyword>
<accession>A0A699ZZY1</accession>
<evidence type="ECO:0008006" key="3">
    <source>
        <dbReference type="Google" id="ProtNLM"/>
    </source>
</evidence>
<dbReference type="Gene3D" id="1.25.40.20">
    <property type="entry name" value="Ankyrin repeat-containing domain"/>
    <property type="match status" value="1"/>
</dbReference>
<name>A0A699ZZY1_HAELA</name>
<sequence length="68" mass="7326">MGNSSSFEKQVYDAAASNDSTTLQKLLDQLQSQQPAVGRGLLAFRDGDGRTPLIVAAAKNHERCVHLV</sequence>